<keyword evidence="7 12" id="KW-0378">Hydrolase</keyword>
<evidence type="ECO:0000313" key="13">
    <source>
        <dbReference type="Proteomes" id="UP000255277"/>
    </source>
</evidence>
<sequence>MTTGIPNYSQQEKHLNKNYYHMYKMNLGTFNQAMMELGALICTPKAPLCLFCPVQTQCEAFEKGTVLELPVKTTKVKKRHIKQHVYIVKNENNEYLIEQRTQKLLNQMWEFPMYEA</sequence>
<evidence type="ECO:0000256" key="4">
    <source>
        <dbReference type="ARBA" id="ARBA00022023"/>
    </source>
</evidence>
<reference evidence="12 13" key="1">
    <citation type="submission" date="2018-06" db="EMBL/GenBank/DDBJ databases">
        <authorList>
            <consortium name="Pathogen Informatics"/>
            <person name="Doyle S."/>
        </authorList>
    </citation>
    <scope>NUCLEOTIDE SEQUENCE [LARGE SCALE GENOMIC DNA]</scope>
    <source>
        <strain evidence="12 13">NCTC12195</strain>
    </source>
</reference>
<dbReference type="AlphaFoldDB" id="A0A380FIZ4"/>
<proteinExistence type="predicted"/>
<evidence type="ECO:0000256" key="2">
    <source>
        <dbReference type="ARBA" id="ARBA00001966"/>
    </source>
</evidence>
<dbReference type="InterPro" id="IPR011257">
    <property type="entry name" value="DNA_glycosylase"/>
</dbReference>
<dbReference type="SUPFAM" id="SSF55811">
    <property type="entry name" value="Nudix"/>
    <property type="match status" value="1"/>
</dbReference>
<dbReference type="InterPro" id="IPR015797">
    <property type="entry name" value="NUDIX_hydrolase-like_dom_sf"/>
</dbReference>
<comment type="catalytic activity">
    <reaction evidence="1">
        <text>Hydrolyzes free adenine bases from 7,8-dihydro-8-oxoguanine:adenine mismatched double-stranded DNA, leaving an apurinic site.</text>
        <dbReference type="EC" id="3.2.2.31"/>
    </reaction>
</comment>
<protein>
    <recommendedName>
        <fullName evidence="4">Adenine DNA glycosylase</fullName>
        <ecNumber evidence="3">3.2.2.31</ecNumber>
    </recommendedName>
</protein>
<dbReference type="GO" id="GO:0032357">
    <property type="term" value="F:oxidized purine DNA binding"/>
    <property type="evidence" value="ECO:0007669"/>
    <property type="project" value="TreeGrafter"/>
</dbReference>
<gene>
    <name evidence="12" type="primary">mutY_1</name>
    <name evidence="12" type="ORF">NCTC12195_03443</name>
</gene>
<keyword evidence="8" id="KW-0408">Iron</keyword>
<dbReference type="SUPFAM" id="SSF48150">
    <property type="entry name" value="DNA-glycosylase"/>
    <property type="match status" value="1"/>
</dbReference>
<evidence type="ECO:0000256" key="10">
    <source>
        <dbReference type="ARBA" id="ARBA00023204"/>
    </source>
</evidence>
<evidence type="ECO:0000256" key="1">
    <source>
        <dbReference type="ARBA" id="ARBA00000843"/>
    </source>
</evidence>
<dbReference type="GO" id="GO:0034039">
    <property type="term" value="F:8-oxo-7,8-dihydroguanine DNA N-glycosylase activity"/>
    <property type="evidence" value="ECO:0007669"/>
    <property type="project" value="TreeGrafter"/>
</dbReference>
<evidence type="ECO:0000256" key="3">
    <source>
        <dbReference type="ARBA" id="ARBA00012045"/>
    </source>
</evidence>
<dbReference type="EC" id="3.2.2.31" evidence="3"/>
<dbReference type="GO" id="GO:0051536">
    <property type="term" value="F:iron-sulfur cluster binding"/>
    <property type="evidence" value="ECO:0007669"/>
    <property type="project" value="UniProtKB-KW"/>
</dbReference>
<evidence type="ECO:0000256" key="6">
    <source>
        <dbReference type="ARBA" id="ARBA00022763"/>
    </source>
</evidence>
<dbReference type="Gene3D" id="1.10.1670.10">
    <property type="entry name" value="Helix-hairpin-Helix base-excision DNA repair enzymes (C-terminal)"/>
    <property type="match status" value="1"/>
</dbReference>
<keyword evidence="9" id="KW-0411">Iron-sulfur</keyword>
<organism evidence="12 13">
    <name type="scientific">Staphylococcus gallinarum</name>
    <dbReference type="NCBI Taxonomy" id="1293"/>
    <lineage>
        <taxon>Bacteria</taxon>
        <taxon>Bacillati</taxon>
        <taxon>Bacillota</taxon>
        <taxon>Bacilli</taxon>
        <taxon>Bacillales</taxon>
        <taxon>Staphylococcaceae</taxon>
        <taxon>Staphylococcus</taxon>
    </lineage>
</organism>
<evidence type="ECO:0000256" key="5">
    <source>
        <dbReference type="ARBA" id="ARBA00022723"/>
    </source>
</evidence>
<dbReference type="PANTHER" id="PTHR42944">
    <property type="entry name" value="ADENINE DNA GLYCOSYLASE"/>
    <property type="match status" value="1"/>
</dbReference>
<dbReference type="InterPro" id="IPR023170">
    <property type="entry name" value="HhH_base_excis_C"/>
</dbReference>
<evidence type="ECO:0000256" key="7">
    <source>
        <dbReference type="ARBA" id="ARBA00022801"/>
    </source>
</evidence>
<evidence type="ECO:0000256" key="8">
    <source>
        <dbReference type="ARBA" id="ARBA00023004"/>
    </source>
</evidence>
<dbReference type="Gene3D" id="3.90.79.10">
    <property type="entry name" value="Nucleoside Triphosphate Pyrophosphohydrolase"/>
    <property type="match status" value="1"/>
</dbReference>
<dbReference type="GO" id="GO:0000701">
    <property type="term" value="F:purine-specific mismatch base pair DNA N-glycosylase activity"/>
    <property type="evidence" value="ECO:0007669"/>
    <property type="project" value="UniProtKB-EC"/>
</dbReference>
<dbReference type="GO" id="GO:0035485">
    <property type="term" value="F:adenine/guanine mispair binding"/>
    <property type="evidence" value="ECO:0007669"/>
    <property type="project" value="TreeGrafter"/>
</dbReference>
<dbReference type="PANTHER" id="PTHR42944:SF1">
    <property type="entry name" value="ADENINE DNA GLYCOSYLASE"/>
    <property type="match status" value="1"/>
</dbReference>
<dbReference type="GO" id="GO:0006298">
    <property type="term" value="P:mismatch repair"/>
    <property type="evidence" value="ECO:0007669"/>
    <property type="project" value="TreeGrafter"/>
</dbReference>
<evidence type="ECO:0000256" key="9">
    <source>
        <dbReference type="ARBA" id="ARBA00023014"/>
    </source>
</evidence>
<dbReference type="Proteomes" id="UP000255277">
    <property type="component" value="Unassembled WGS sequence"/>
</dbReference>
<dbReference type="GO" id="GO:0006284">
    <property type="term" value="P:base-excision repair"/>
    <property type="evidence" value="ECO:0007669"/>
    <property type="project" value="InterPro"/>
</dbReference>
<name>A0A380FIZ4_STAGA</name>
<dbReference type="InterPro" id="IPR044298">
    <property type="entry name" value="MIG/MutY"/>
</dbReference>
<keyword evidence="10" id="KW-0234">DNA repair</keyword>
<dbReference type="GO" id="GO:0046872">
    <property type="term" value="F:metal ion binding"/>
    <property type="evidence" value="ECO:0007669"/>
    <property type="project" value="UniProtKB-KW"/>
</dbReference>
<keyword evidence="11 12" id="KW-0326">Glycosidase</keyword>
<evidence type="ECO:0000256" key="11">
    <source>
        <dbReference type="ARBA" id="ARBA00023295"/>
    </source>
</evidence>
<accession>A0A380FIZ4</accession>
<evidence type="ECO:0000313" key="12">
    <source>
        <dbReference type="EMBL" id="SUM33935.1"/>
    </source>
</evidence>
<keyword evidence="5" id="KW-0479">Metal-binding</keyword>
<comment type="cofactor">
    <cofactor evidence="2">
        <name>[4Fe-4S] cluster</name>
        <dbReference type="ChEBI" id="CHEBI:49883"/>
    </cofactor>
</comment>
<keyword evidence="6" id="KW-0227">DNA damage</keyword>
<dbReference type="EMBL" id="UHDK01000001">
    <property type="protein sequence ID" value="SUM33935.1"/>
    <property type="molecule type" value="Genomic_DNA"/>
</dbReference>